<evidence type="ECO:0000313" key="1">
    <source>
        <dbReference type="EMBL" id="PWJ84316.1"/>
    </source>
</evidence>
<evidence type="ECO:0000313" key="2">
    <source>
        <dbReference type="Proteomes" id="UP000245396"/>
    </source>
</evidence>
<comment type="caution">
    <text evidence="1">The sequence shown here is derived from an EMBL/GenBank/DDBJ whole genome shotgun (WGS) entry which is preliminary data.</text>
</comment>
<dbReference type="RefSeq" id="WP_109612881.1">
    <property type="nucleotide sequence ID" value="NZ_QGGG01000006.1"/>
</dbReference>
<reference evidence="1 2" key="1">
    <citation type="submission" date="2018-05" db="EMBL/GenBank/DDBJ databases">
        <title>Genomic Encyclopedia of Type Strains, Phase IV (KMG-IV): sequencing the most valuable type-strain genomes for metagenomic binning, comparative biology and taxonomic classification.</title>
        <authorList>
            <person name="Goeker M."/>
        </authorList>
    </citation>
    <scope>NUCLEOTIDE SEQUENCE [LARGE SCALE GENOMIC DNA]</scope>
    <source>
        <strain evidence="1 2">DSM 6986</strain>
    </source>
</reference>
<organism evidence="1 2">
    <name type="scientific">Pseudaminobacter salicylatoxidans</name>
    <dbReference type="NCBI Taxonomy" id="93369"/>
    <lineage>
        <taxon>Bacteria</taxon>
        <taxon>Pseudomonadati</taxon>
        <taxon>Pseudomonadota</taxon>
        <taxon>Alphaproteobacteria</taxon>
        <taxon>Hyphomicrobiales</taxon>
        <taxon>Phyllobacteriaceae</taxon>
        <taxon>Pseudaminobacter</taxon>
    </lineage>
</organism>
<dbReference type="EMBL" id="QGGG01000006">
    <property type="protein sequence ID" value="PWJ84316.1"/>
    <property type="molecule type" value="Genomic_DNA"/>
</dbReference>
<gene>
    <name evidence="1" type="ORF">C7441_106232</name>
</gene>
<dbReference type="AlphaFoldDB" id="A0A316C5L5"/>
<dbReference type="InterPro" id="IPR009273">
    <property type="entry name" value="DUF930"/>
</dbReference>
<dbReference type="OrthoDB" id="8444764at2"/>
<accession>A0A316C5L5</accession>
<dbReference type="Proteomes" id="UP000245396">
    <property type="component" value="Unassembled WGS sequence"/>
</dbReference>
<dbReference type="Pfam" id="PF06059">
    <property type="entry name" value="DUF930"/>
    <property type="match status" value="1"/>
</dbReference>
<proteinExistence type="predicted"/>
<sequence>MIDHGAMWKLWLTTCALFFAVATPSWALDGRLKAGLLKLDPDTRLEQRCDAEALDRIARDDDNPYRPDRVVAYVFKTPQMNGDTIESPGAAFRANGRWYHLAYSCSTAHDRMQVLSFHYKIGDPIAQDDWSKYNLWQ</sequence>
<keyword evidence="2" id="KW-1185">Reference proteome</keyword>
<protein>
    <submittedName>
        <fullName evidence="1">Uncharacterized protein DUF930</fullName>
    </submittedName>
</protein>
<name>A0A316C5L5_PSESE</name>
<dbReference type="STRING" id="1192868.GCA_000304395_03349"/>